<dbReference type="Gene3D" id="1.10.3290.10">
    <property type="entry name" value="Fido-like domain"/>
    <property type="match status" value="1"/>
</dbReference>
<evidence type="ECO:0000256" key="7">
    <source>
        <dbReference type="ARBA" id="ARBA00048696"/>
    </source>
</evidence>
<evidence type="ECO:0000256" key="5">
    <source>
        <dbReference type="ARBA" id="ARBA00034531"/>
    </source>
</evidence>
<keyword evidence="2" id="KW-0548">Nucleotidyltransferase</keyword>
<comment type="catalytic activity">
    <reaction evidence="6">
        <text>L-threonyl-[protein] + ATP = 3-O-(5'-adenylyl)-L-threonyl-[protein] + diphosphate</text>
        <dbReference type="Rhea" id="RHEA:54292"/>
        <dbReference type="Rhea" id="RHEA-COMP:11060"/>
        <dbReference type="Rhea" id="RHEA-COMP:13847"/>
        <dbReference type="ChEBI" id="CHEBI:30013"/>
        <dbReference type="ChEBI" id="CHEBI:30616"/>
        <dbReference type="ChEBI" id="CHEBI:33019"/>
        <dbReference type="ChEBI" id="CHEBI:138113"/>
        <dbReference type="EC" id="2.7.7.108"/>
    </reaction>
</comment>
<comment type="catalytic activity">
    <reaction evidence="7">
        <text>L-tyrosyl-[protein] + ATP = O-(5'-adenylyl)-L-tyrosyl-[protein] + diphosphate</text>
        <dbReference type="Rhea" id="RHEA:54288"/>
        <dbReference type="Rhea" id="RHEA-COMP:10136"/>
        <dbReference type="Rhea" id="RHEA-COMP:13846"/>
        <dbReference type="ChEBI" id="CHEBI:30616"/>
        <dbReference type="ChEBI" id="CHEBI:33019"/>
        <dbReference type="ChEBI" id="CHEBI:46858"/>
        <dbReference type="ChEBI" id="CHEBI:83624"/>
        <dbReference type="EC" id="2.7.7.108"/>
    </reaction>
</comment>
<dbReference type="GO" id="GO:0051302">
    <property type="term" value="P:regulation of cell division"/>
    <property type="evidence" value="ECO:0007669"/>
    <property type="project" value="TreeGrafter"/>
</dbReference>
<dbReference type="SUPFAM" id="SSF140931">
    <property type="entry name" value="Fic-like"/>
    <property type="match status" value="1"/>
</dbReference>
<sequence length="264" mass="29449">MARQVFRTWEDYFIPGTSVLRNKFTTPGNPYGEPDAVKLRFLEEGYASSRILELAQTPIKGNFDYAHMKAIHHHIFQDIYEWAGQERVAPLGTFMVKSGPDVVHYQLGDPAAPQMSYQYYPAGPVLGQAANEQYRRLSKMDLLRGLDHETFVTELAEIWGELNVIHSFREGNTRTQFVFFSQLSEQAGWKLDPALFVPSTPACNESAAPACNKPGMPTSHRPGTPACKEFVAARFYSQATGSNQRLAAALRPAIVPLTAPLEQA</sequence>
<evidence type="ECO:0000256" key="4">
    <source>
        <dbReference type="ARBA" id="ARBA00022840"/>
    </source>
</evidence>
<protein>
    <recommendedName>
        <fullName evidence="5">protein adenylyltransferase</fullName>
        <ecNumber evidence="5">2.7.7.108</ecNumber>
    </recommendedName>
</protein>
<dbReference type="PROSITE" id="PS51459">
    <property type="entry name" value="FIDO"/>
    <property type="match status" value="1"/>
</dbReference>
<evidence type="ECO:0000313" key="10">
    <source>
        <dbReference type="Proteomes" id="UP000830236"/>
    </source>
</evidence>
<accession>A0A9E7D4R9</accession>
<keyword evidence="4" id="KW-0067">ATP-binding</keyword>
<reference evidence="9" key="1">
    <citation type="submission" date="2022-05" db="EMBL/GenBank/DDBJ databases">
        <title>Using nanopore sequencing to obtain complete genomes from saliva samples.</title>
        <authorList>
            <person name="Baker J.L."/>
        </authorList>
    </citation>
    <scope>NUCLEOTIDE SEQUENCE</scope>
    <source>
        <strain evidence="9">JCVI-JB-Ag32</strain>
    </source>
</reference>
<organism evidence="9 10">
    <name type="scientific">Actinomyces graevenitzii</name>
    <dbReference type="NCBI Taxonomy" id="55565"/>
    <lineage>
        <taxon>Bacteria</taxon>
        <taxon>Bacillati</taxon>
        <taxon>Actinomycetota</taxon>
        <taxon>Actinomycetes</taxon>
        <taxon>Actinomycetales</taxon>
        <taxon>Actinomycetaceae</taxon>
        <taxon>Actinomyces</taxon>
    </lineage>
</organism>
<evidence type="ECO:0000259" key="8">
    <source>
        <dbReference type="PROSITE" id="PS51459"/>
    </source>
</evidence>
<evidence type="ECO:0000313" key="9">
    <source>
        <dbReference type="EMBL" id="UQF79367.1"/>
    </source>
</evidence>
<dbReference type="AlphaFoldDB" id="A0A9E7D4R9"/>
<gene>
    <name evidence="9" type="ORF">M3I41_07190</name>
</gene>
<keyword evidence="3" id="KW-0547">Nucleotide-binding</keyword>
<feature type="domain" description="Fido" evidence="8">
    <location>
        <begin position="63"/>
        <end position="233"/>
    </location>
</feature>
<evidence type="ECO:0000256" key="3">
    <source>
        <dbReference type="ARBA" id="ARBA00022741"/>
    </source>
</evidence>
<dbReference type="Proteomes" id="UP000830236">
    <property type="component" value="Chromosome"/>
</dbReference>
<evidence type="ECO:0000256" key="1">
    <source>
        <dbReference type="ARBA" id="ARBA00022679"/>
    </source>
</evidence>
<keyword evidence="1" id="KW-0808">Transferase</keyword>
<dbReference type="EC" id="2.7.7.108" evidence="5"/>
<dbReference type="Pfam" id="PF02661">
    <property type="entry name" value="Fic"/>
    <property type="match status" value="1"/>
</dbReference>
<dbReference type="InterPro" id="IPR036597">
    <property type="entry name" value="Fido-like_dom_sf"/>
</dbReference>
<dbReference type="PANTHER" id="PTHR39560:SF1">
    <property type="entry name" value="PROTEIN ADENYLYLTRANSFERASE FIC-RELATED"/>
    <property type="match status" value="1"/>
</dbReference>
<dbReference type="GO" id="GO:0005524">
    <property type="term" value="F:ATP binding"/>
    <property type="evidence" value="ECO:0007669"/>
    <property type="project" value="UniProtKB-KW"/>
</dbReference>
<name>A0A9E7D4R9_9ACTO</name>
<dbReference type="GO" id="GO:0070733">
    <property type="term" value="F:AMPylase activity"/>
    <property type="evidence" value="ECO:0007669"/>
    <property type="project" value="UniProtKB-EC"/>
</dbReference>
<dbReference type="InterPro" id="IPR003812">
    <property type="entry name" value="Fido"/>
</dbReference>
<evidence type="ECO:0000256" key="6">
    <source>
        <dbReference type="ARBA" id="ARBA00047939"/>
    </source>
</evidence>
<dbReference type="EMBL" id="CP097095">
    <property type="protein sequence ID" value="UQF79367.1"/>
    <property type="molecule type" value="Genomic_DNA"/>
</dbReference>
<proteinExistence type="predicted"/>
<dbReference type="PANTHER" id="PTHR39560">
    <property type="entry name" value="PROTEIN ADENYLYLTRANSFERASE FIC-RELATED"/>
    <property type="match status" value="1"/>
</dbReference>
<dbReference type="KEGG" id="agh:M3I41_07190"/>
<evidence type="ECO:0000256" key="2">
    <source>
        <dbReference type="ARBA" id="ARBA00022695"/>
    </source>
</evidence>